<dbReference type="EMBL" id="SPMY01000007">
    <property type="protein sequence ID" value="NMQ26758.1"/>
    <property type="molecule type" value="Genomic_DNA"/>
</dbReference>
<comment type="caution">
    <text evidence="1">The sequence shown here is derived from an EMBL/GenBank/DDBJ whole genome shotgun (WGS) entry which is preliminary data.</text>
</comment>
<name>A0ABX1TTF0_9PROT</name>
<proteinExistence type="predicted"/>
<gene>
    <name evidence="1" type="ORF">E4Q23_02690</name>
</gene>
<organism evidence="1 2">
    <name type="scientific">Candidatus Accumulibacter phosphatis</name>
    <dbReference type="NCBI Taxonomy" id="327160"/>
    <lineage>
        <taxon>Bacteria</taxon>
        <taxon>Pseudomonadati</taxon>
        <taxon>Pseudomonadota</taxon>
        <taxon>Betaproteobacteria</taxon>
        <taxon>Candidatus Accumulibacter</taxon>
    </lineage>
</organism>
<reference evidence="1 2" key="1">
    <citation type="submission" date="2019-03" db="EMBL/GenBank/DDBJ databases">
        <title>Metabolic reconstructions from genomes of highly enriched 'Candidatus Accumulibacter' and 'Candidatus Competibacter' bioreactor populations.</title>
        <authorList>
            <person name="Annavajhala M.K."/>
            <person name="Welles L."/>
            <person name="Abbas B."/>
            <person name="Sorokin D."/>
            <person name="Park H."/>
            <person name="Van Loosdrecht M."/>
            <person name="Chandran K."/>
        </authorList>
    </citation>
    <scope>NUCLEOTIDE SEQUENCE [LARGE SCALE GENOMIC DNA]</scope>
    <source>
        <strain evidence="1 2">SBR_S</strain>
    </source>
</reference>
<accession>A0ABX1TTF0</accession>
<keyword evidence="2" id="KW-1185">Reference proteome</keyword>
<dbReference type="RefSeq" id="WP_169065207.1">
    <property type="nucleotide sequence ID" value="NZ_SPMY01000007.1"/>
</dbReference>
<sequence>MNQTAFGELLASMVRALAQVHRTDPVSRVLSMANSIGLEALRHLNGMRTLREQVLLLLHRKPGTAQCVALARSTWSDALSSRRSRAVLQAVMASLLTDARAARPGRLAQFPALQGRPVYPMDGTYQSESAHYGRCTPRRAGRAIPRGTPPPLLRDYLRAIREGHDLSQGRPVAGRPRFDRRAILVWPKKALGRDYDHAHEKGNRLLPLRKRCQGNAFAG</sequence>
<evidence type="ECO:0008006" key="3">
    <source>
        <dbReference type="Google" id="ProtNLM"/>
    </source>
</evidence>
<evidence type="ECO:0000313" key="2">
    <source>
        <dbReference type="Proteomes" id="UP000749010"/>
    </source>
</evidence>
<evidence type="ECO:0000313" key="1">
    <source>
        <dbReference type="EMBL" id="NMQ26758.1"/>
    </source>
</evidence>
<protein>
    <recommendedName>
        <fullName evidence="3">Mobile element protein</fullName>
    </recommendedName>
</protein>
<dbReference type="Proteomes" id="UP000749010">
    <property type="component" value="Unassembled WGS sequence"/>
</dbReference>